<evidence type="ECO:0000256" key="1">
    <source>
        <dbReference type="PIRNR" id="PIRNR003170"/>
    </source>
</evidence>
<comment type="caution">
    <text evidence="4">The sequence shown here is derived from an EMBL/GenBank/DDBJ whole genome shotgun (WGS) entry which is preliminary data.</text>
</comment>
<dbReference type="RefSeq" id="WP_138362980.1">
    <property type="nucleotide sequence ID" value="NZ_VCHQ01000035.1"/>
</dbReference>
<dbReference type="GO" id="GO:0005829">
    <property type="term" value="C:cytosol"/>
    <property type="evidence" value="ECO:0007669"/>
    <property type="project" value="TreeGrafter"/>
</dbReference>
<dbReference type="AlphaFoldDB" id="A0A5R9L8Z8"/>
<name>A0A5R9L8Z8_9ENTR</name>
<dbReference type="GO" id="GO:0009228">
    <property type="term" value="P:thiamine biosynthetic process"/>
    <property type="evidence" value="ECO:0007669"/>
    <property type="project" value="UniProtKB-KW"/>
</dbReference>
<comment type="function">
    <text evidence="1">Catalyzes an amino-pyrimidine hydrolysis reaction at the C5' of the pyrimidine moiety of thiamine compounds, a reaction that is part of a thiamine salvage pathway. Thus, catalyzes the conversion of 4-amino-5-aminomethyl-2-methylpyrimidine to 4-amino-5-hydroxymethyl-2-methylpyrimidine (HMP).</text>
</comment>
<dbReference type="GO" id="GO:0050334">
    <property type="term" value="F:thiaminase activity"/>
    <property type="evidence" value="ECO:0007669"/>
    <property type="project" value="UniProtKB-UniRule"/>
</dbReference>
<evidence type="ECO:0000256" key="2">
    <source>
        <dbReference type="PIRSR" id="PIRSR003170-1"/>
    </source>
</evidence>
<dbReference type="Proteomes" id="UP000307430">
    <property type="component" value="Unassembled WGS sequence"/>
</dbReference>
<dbReference type="EC" id="3.5.99.2" evidence="1"/>
<keyword evidence="5" id="KW-1185">Reference proteome</keyword>
<dbReference type="GO" id="GO:0009229">
    <property type="term" value="P:thiamine diphosphate biosynthetic process"/>
    <property type="evidence" value="ECO:0007669"/>
    <property type="project" value="UniProtKB-UniPathway"/>
</dbReference>
<gene>
    <name evidence="4" type="ORF">FE839_22475</name>
</gene>
<feature type="domain" description="Thiaminase-2/PQQC" evidence="3">
    <location>
        <begin position="11"/>
        <end position="212"/>
    </location>
</feature>
<comment type="catalytic activity">
    <reaction evidence="1">
        <text>4-amino-5-aminomethyl-2-methylpyrimidine + H2O = 4-amino-5-hydroxymethyl-2-methylpyrimidine + NH4(+)</text>
        <dbReference type="Rhea" id="RHEA:31799"/>
        <dbReference type="ChEBI" id="CHEBI:15377"/>
        <dbReference type="ChEBI" id="CHEBI:16892"/>
        <dbReference type="ChEBI" id="CHEBI:28938"/>
        <dbReference type="ChEBI" id="CHEBI:63416"/>
        <dbReference type="EC" id="3.5.99.2"/>
    </reaction>
</comment>
<dbReference type="InterPro" id="IPR016084">
    <property type="entry name" value="Haem_Oase-like_multi-hlx"/>
</dbReference>
<keyword evidence="1" id="KW-0378">Hydrolase</keyword>
<dbReference type="EMBL" id="VCHQ01000035">
    <property type="protein sequence ID" value="TLV06190.1"/>
    <property type="molecule type" value="Genomic_DNA"/>
</dbReference>
<dbReference type="Pfam" id="PF03070">
    <property type="entry name" value="TENA_THI-4"/>
    <property type="match status" value="1"/>
</dbReference>
<dbReference type="InterPro" id="IPR026285">
    <property type="entry name" value="TenA_E"/>
</dbReference>
<evidence type="ECO:0000313" key="4">
    <source>
        <dbReference type="EMBL" id="TLV06190.1"/>
    </source>
</evidence>
<dbReference type="InterPro" id="IPR004305">
    <property type="entry name" value="Thiaminase-2/PQQC"/>
</dbReference>
<proteinExistence type="inferred from homology"/>
<dbReference type="SUPFAM" id="SSF48613">
    <property type="entry name" value="Heme oxygenase-like"/>
    <property type="match status" value="1"/>
</dbReference>
<dbReference type="UniPathway" id="UPA00060"/>
<sequence>METFSDRLLREHQALWQAMQRHPFVEAIVENRLAEEDFHRYLVYEGDFVATAVKIVALGVSHAPSLSRQRWLIGGLNALVDTQLGWFDAVLARRGVQKEKYQPIPPGIARFHHGMLLAAQRGGYADIITLMFGAEWMYYHWCARAAACPQADSDLSAWLEMHVDDAFYGQACWLKEELDCCAQGLDDAQKQHLSALYADVLRWEIDFHSAMLAT</sequence>
<dbReference type="Gene3D" id="1.20.910.10">
    <property type="entry name" value="Heme oxygenase-like"/>
    <property type="match status" value="1"/>
</dbReference>
<comment type="similarity">
    <text evidence="1">Belongs to the TenA family.</text>
</comment>
<dbReference type="PANTHER" id="PTHR43198:SF2">
    <property type="entry name" value="SI:CH1073-67J19.1-RELATED"/>
    <property type="match status" value="1"/>
</dbReference>
<organism evidence="4 5">
    <name type="scientific">Klebsiella indica</name>
    <dbReference type="NCBI Taxonomy" id="2582917"/>
    <lineage>
        <taxon>Bacteria</taxon>
        <taxon>Pseudomonadati</taxon>
        <taxon>Pseudomonadota</taxon>
        <taxon>Gammaproteobacteria</taxon>
        <taxon>Enterobacterales</taxon>
        <taxon>Enterobacteriaceae</taxon>
        <taxon>Klebsiella/Raoultella group</taxon>
        <taxon>Klebsiella</taxon>
    </lineage>
</organism>
<comment type="pathway">
    <text evidence="1">Cofactor biosynthesis; thiamine diphosphate biosynthesis.</text>
</comment>
<dbReference type="PANTHER" id="PTHR43198">
    <property type="entry name" value="BIFUNCTIONAL TH2 PROTEIN"/>
    <property type="match status" value="1"/>
</dbReference>
<feature type="active site" description="Proton donor" evidence="2">
    <location>
        <position position="204"/>
    </location>
</feature>
<dbReference type="PIRSF" id="PIRSF003170">
    <property type="entry name" value="Pet18p"/>
    <property type="match status" value="1"/>
</dbReference>
<keyword evidence="1" id="KW-0784">Thiamine biosynthesis</keyword>
<evidence type="ECO:0000313" key="5">
    <source>
        <dbReference type="Proteomes" id="UP000307430"/>
    </source>
</evidence>
<dbReference type="InterPro" id="IPR050967">
    <property type="entry name" value="Thiamine_Salvage_TenA"/>
</dbReference>
<dbReference type="CDD" id="cd19358">
    <property type="entry name" value="TenA_E_Spr0628-like"/>
    <property type="match status" value="1"/>
</dbReference>
<accession>A0A5R9L8Z8</accession>
<evidence type="ECO:0000259" key="3">
    <source>
        <dbReference type="Pfam" id="PF03070"/>
    </source>
</evidence>
<reference evidence="4 5" key="1">
    <citation type="submission" date="2019-05" db="EMBL/GenBank/DDBJ databases">
        <title>Genome sequence of Klebsiella sp strain TOUT106.</title>
        <authorList>
            <person name="Rahi P."/>
            <person name="Chaudhari D."/>
        </authorList>
    </citation>
    <scope>NUCLEOTIDE SEQUENCE [LARGE SCALE GENOMIC DNA]</scope>
    <source>
        <strain evidence="4 5">TOUT106</strain>
    </source>
</reference>
<comment type="catalytic activity">
    <reaction evidence="1">
        <text>thiamine + H2O = 5-(2-hydroxyethyl)-4-methylthiazole + 4-amino-5-hydroxymethyl-2-methylpyrimidine + H(+)</text>
        <dbReference type="Rhea" id="RHEA:17509"/>
        <dbReference type="ChEBI" id="CHEBI:15377"/>
        <dbReference type="ChEBI" id="CHEBI:15378"/>
        <dbReference type="ChEBI" id="CHEBI:16892"/>
        <dbReference type="ChEBI" id="CHEBI:17957"/>
        <dbReference type="ChEBI" id="CHEBI:18385"/>
        <dbReference type="EC" id="3.5.99.2"/>
    </reaction>
</comment>
<protein>
    <recommendedName>
        <fullName evidence="1">Aminopyrimidine aminohydrolase</fullName>
        <ecNumber evidence="1">3.5.99.2</ecNumber>
    </recommendedName>
</protein>